<evidence type="ECO:0000256" key="3">
    <source>
        <dbReference type="ARBA" id="ARBA00022842"/>
    </source>
</evidence>
<dbReference type="EMBL" id="OIVN01000043">
    <property type="protein sequence ID" value="SPC73148.1"/>
    <property type="molecule type" value="Genomic_DNA"/>
</dbReference>
<feature type="domain" description="Terpene synthase metal-binding" evidence="7">
    <location>
        <begin position="196"/>
        <end position="246"/>
    </location>
</feature>
<evidence type="ECO:0000259" key="6">
    <source>
        <dbReference type="Pfam" id="PF01397"/>
    </source>
</evidence>
<dbReference type="AlphaFoldDB" id="A0A2N9EEM5"/>
<dbReference type="InterPro" id="IPR008949">
    <property type="entry name" value="Isoprenoid_synthase_dom_sf"/>
</dbReference>
<evidence type="ECO:0000256" key="1">
    <source>
        <dbReference type="ARBA" id="ARBA00001946"/>
    </source>
</evidence>
<keyword evidence="4" id="KW-0456">Lyase</keyword>
<protein>
    <recommendedName>
        <fullName evidence="9">Terpene synthase N-terminal domain-containing protein</fullName>
    </recommendedName>
</protein>
<dbReference type="InterPro" id="IPR001906">
    <property type="entry name" value="Terpene_synth_N"/>
</dbReference>
<dbReference type="PANTHER" id="PTHR31225">
    <property type="entry name" value="OS04G0344100 PROTEIN-RELATED"/>
    <property type="match status" value="1"/>
</dbReference>
<dbReference type="InterPro" id="IPR008930">
    <property type="entry name" value="Terpenoid_cyclase/PrenylTrfase"/>
</dbReference>
<keyword evidence="5" id="KW-1133">Transmembrane helix</keyword>
<accession>A0A2N9EEM5</accession>
<evidence type="ECO:0000256" key="5">
    <source>
        <dbReference type="SAM" id="Phobius"/>
    </source>
</evidence>
<dbReference type="Gene3D" id="1.10.600.10">
    <property type="entry name" value="Farnesyl Diphosphate Synthase"/>
    <property type="match status" value="2"/>
</dbReference>
<evidence type="ECO:0000256" key="4">
    <source>
        <dbReference type="ARBA" id="ARBA00023239"/>
    </source>
</evidence>
<dbReference type="Gene3D" id="1.50.10.130">
    <property type="entry name" value="Terpene synthase, N-terminal domain"/>
    <property type="match status" value="1"/>
</dbReference>
<dbReference type="GO" id="GO:0000287">
    <property type="term" value="F:magnesium ion binding"/>
    <property type="evidence" value="ECO:0007669"/>
    <property type="project" value="InterPro"/>
</dbReference>
<proteinExistence type="predicted"/>
<dbReference type="Pfam" id="PF01397">
    <property type="entry name" value="Terpene_synth"/>
    <property type="match status" value="1"/>
</dbReference>
<dbReference type="SUPFAM" id="SSF48576">
    <property type="entry name" value="Terpenoid synthases"/>
    <property type="match status" value="1"/>
</dbReference>
<dbReference type="GO" id="GO:0010333">
    <property type="term" value="F:terpene synthase activity"/>
    <property type="evidence" value="ECO:0007669"/>
    <property type="project" value="InterPro"/>
</dbReference>
<keyword evidence="3" id="KW-0460">Magnesium</keyword>
<gene>
    <name evidence="8" type="ORF">FSB_LOCUS1030</name>
</gene>
<dbReference type="Pfam" id="PF03936">
    <property type="entry name" value="Terpene_synth_C"/>
    <property type="match status" value="1"/>
</dbReference>
<keyword evidence="5" id="KW-0812">Transmembrane</keyword>
<feature type="transmembrane region" description="Helical" evidence="5">
    <location>
        <begin position="244"/>
        <end position="264"/>
    </location>
</feature>
<dbReference type="InterPro" id="IPR036965">
    <property type="entry name" value="Terpene_synth_N_sf"/>
</dbReference>
<dbReference type="FunFam" id="1.50.10.130:FF:000001">
    <property type="entry name" value="Isoprene synthase, chloroplastic"/>
    <property type="match status" value="1"/>
</dbReference>
<dbReference type="InterPro" id="IPR050148">
    <property type="entry name" value="Terpene_synthase-like"/>
</dbReference>
<evidence type="ECO:0008006" key="9">
    <source>
        <dbReference type="Google" id="ProtNLM"/>
    </source>
</evidence>
<evidence type="ECO:0000256" key="2">
    <source>
        <dbReference type="ARBA" id="ARBA00022723"/>
    </source>
</evidence>
<dbReference type="GO" id="GO:0016114">
    <property type="term" value="P:terpenoid biosynthetic process"/>
    <property type="evidence" value="ECO:0007669"/>
    <property type="project" value="InterPro"/>
</dbReference>
<comment type="cofactor">
    <cofactor evidence="1">
        <name>Mg(2+)</name>
        <dbReference type="ChEBI" id="CHEBI:18420"/>
    </cofactor>
</comment>
<evidence type="ECO:0000313" key="8">
    <source>
        <dbReference type="EMBL" id="SPC73148.1"/>
    </source>
</evidence>
<name>A0A2N9EEM5_FAGSY</name>
<dbReference type="InterPro" id="IPR005630">
    <property type="entry name" value="Terpene_synthase_metal-bd"/>
</dbReference>
<dbReference type="PANTHER" id="PTHR31225:SF221">
    <property type="entry name" value="(-)-GERMACRENE D SYNTHASE"/>
    <property type="match status" value="1"/>
</dbReference>
<evidence type="ECO:0000259" key="7">
    <source>
        <dbReference type="Pfam" id="PF03936"/>
    </source>
</evidence>
<keyword evidence="2" id="KW-0479">Metal-binding</keyword>
<dbReference type="SUPFAM" id="SSF48239">
    <property type="entry name" value="Terpenoid cyclases/Protein prenyltransferases"/>
    <property type="match status" value="1"/>
</dbReference>
<feature type="domain" description="Terpene synthase N-terminal" evidence="6">
    <location>
        <begin position="7"/>
        <end position="145"/>
    </location>
</feature>
<organism evidence="8">
    <name type="scientific">Fagus sylvatica</name>
    <name type="common">Beechnut</name>
    <dbReference type="NCBI Taxonomy" id="28930"/>
    <lineage>
        <taxon>Eukaryota</taxon>
        <taxon>Viridiplantae</taxon>
        <taxon>Streptophyta</taxon>
        <taxon>Embryophyta</taxon>
        <taxon>Tracheophyta</taxon>
        <taxon>Spermatophyta</taxon>
        <taxon>Magnoliopsida</taxon>
        <taxon>eudicotyledons</taxon>
        <taxon>Gunneridae</taxon>
        <taxon>Pentapetalae</taxon>
        <taxon>rosids</taxon>
        <taxon>fabids</taxon>
        <taxon>Fagales</taxon>
        <taxon>Fagaceae</taxon>
        <taxon>Fagus</taxon>
    </lineage>
</organism>
<sequence length="384" mass="44202">MLTSLVEKLSQKLNLIDVIQRLSVSYHFENDIEKALQQLHMTFHNPNDRENDDDLYTVALQFRLLRQQGYRISCDKFTKFKESNGNFKESLISDARGMLSLYEATHLRVHGEAILDEALVFSATHLKSMATHLSSPLAAQVSHALKQPIHIGIQRLEARRYFSIYQEDPSHNKVLLTFAKLDFNLLQKMHQKEVSNIARRDISAIDQLPKYMKVCYRALLDIYYEMEEILGEERSYRIRYAIEAWCYCLVVSLIVFLIMSITVYPGDKGAGFDKKIDSPTSKPFFLSSMLKMSKDHLECWAVVVAALERWCCCGSFRDGVHRDQWTKGRTSFLFMISCFSRWFCGGVRRGPMDNGKDQLPSSLFLVSIGAAADHFFWKQAMTAG</sequence>
<reference evidence="8" key="1">
    <citation type="submission" date="2018-02" db="EMBL/GenBank/DDBJ databases">
        <authorList>
            <person name="Cohen D.B."/>
            <person name="Kent A.D."/>
        </authorList>
    </citation>
    <scope>NUCLEOTIDE SEQUENCE</scope>
</reference>
<keyword evidence="5" id="KW-0472">Membrane</keyword>